<protein>
    <recommendedName>
        <fullName evidence="7">G-protein coupled receptors family 1 profile domain-containing protein</fullName>
    </recommendedName>
</protein>
<keyword evidence="10" id="KW-1185">Reference proteome</keyword>
<keyword evidence="4 6" id="KW-0472">Membrane</keyword>
<dbReference type="KEGG" id="crq:GCK72_017735"/>
<feature type="transmembrane region" description="Helical" evidence="6">
    <location>
        <begin position="226"/>
        <end position="250"/>
    </location>
</feature>
<dbReference type="GO" id="GO:0005886">
    <property type="term" value="C:plasma membrane"/>
    <property type="evidence" value="ECO:0007669"/>
    <property type="project" value="TreeGrafter"/>
</dbReference>
<dbReference type="EMBL" id="WUAV01000005">
    <property type="protein sequence ID" value="KAF1751181.1"/>
    <property type="molecule type" value="Genomic_DNA"/>
</dbReference>
<evidence type="ECO:0000256" key="2">
    <source>
        <dbReference type="ARBA" id="ARBA00022692"/>
    </source>
</evidence>
<feature type="transmembrane region" description="Helical" evidence="6">
    <location>
        <begin position="321"/>
        <end position="347"/>
    </location>
</feature>
<dbReference type="InterPro" id="IPR019427">
    <property type="entry name" value="7TM_GPCR_serpentine_rcpt_Srw"/>
</dbReference>
<evidence type="ECO:0000256" key="1">
    <source>
        <dbReference type="ARBA" id="ARBA00004370"/>
    </source>
</evidence>
<dbReference type="GeneID" id="9810639"/>
<dbReference type="OMA" id="IFTTDVH"/>
<reference evidence="9 11" key="2">
    <citation type="submission" date="2019-12" db="EMBL/GenBank/DDBJ databases">
        <title>Chromosome-level assembly of the Caenorhabditis remanei genome.</title>
        <authorList>
            <person name="Teterina A.A."/>
            <person name="Willis J.H."/>
            <person name="Phillips P.C."/>
        </authorList>
    </citation>
    <scope>NUCLEOTIDE SEQUENCE [LARGE SCALE GENOMIC DNA]</scope>
    <source>
        <strain evidence="9 11">PX506</strain>
        <tissue evidence="9">Whole organism</tissue>
    </source>
</reference>
<gene>
    <name evidence="8" type="ORF">CRE_30776</name>
    <name evidence="9" type="ORF">GCK72_017735</name>
</gene>
<dbReference type="PANTHER" id="PTHR46273:SF2">
    <property type="entry name" value="G-PROTEIN COUPLED RECEPTORS FAMILY 1 PROFILE DOMAIN-CONTAINING PROTEIN"/>
    <property type="match status" value="1"/>
</dbReference>
<dbReference type="Proteomes" id="UP000483820">
    <property type="component" value="Chromosome V"/>
</dbReference>
<dbReference type="eggNOG" id="ENOG502RFAV">
    <property type="taxonomic scope" value="Eukaryota"/>
</dbReference>
<dbReference type="InParanoid" id="E3LU83"/>
<feature type="transmembrane region" description="Helical" evidence="6">
    <location>
        <begin position="287"/>
        <end position="315"/>
    </location>
</feature>
<dbReference type="PRINTS" id="PR00237">
    <property type="entry name" value="GPCRRHODOPSN"/>
</dbReference>
<dbReference type="Proteomes" id="UP000008281">
    <property type="component" value="Unassembled WGS sequence"/>
</dbReference>
<dbReference type="PANTHER" id="PTHR46273">
    <property type="entry name" value="MYOSUPPRESSIN RECEPTOR 1, ISOFORM B-RELATED"/>
    <property type="match status" value="1"/>
</dbReference>
<evidence type="ECO:0000259" key="7">
    <source>
        <dbReference type="PROSITE" id="PS50262"/>
    </source>
</evidence>
<sequence length="429" mass="49340">MECPHDAQLFDTDSNSTQAILRKLAHFQRWYQPIHGYVCVLICVFGIFTNFVHVAVLSRPNMRNSAVNCILTAVAVCDIGTMASYLIYIIHFVLRRNNSCTPTFTHSWLQFLLWHVVLSITLHTTSLWLAVAMAFIRRMTLRVTALNSQWQRPKFAWKLCLIIYIIVFILCIPNMLVHEIAKVEGHSWKPSPSCKGFPTNYTEPVYTFMVSHAATINNCRLFKWNIWMIGILFKIIPCILLIFLSFGLVAKIRDAERHRRKLTSVPSNASTDSKPLKKKNGTPDRTTLMLVVILLVFLITEFPQGIISILCAIFTTDVHKYLYFYIGDVLDLLSLVNSSVNFVLYCVMSSRYRQTFWEVIIPSWAYAMWTTRRGSPTELSQLQMNNSLRLGRKQSYTPLATEPDPGRDEECSFEASMSDNQNSSREHQL</sequence>
<dbReference type="CDD" id="cd14978">
    <property type="entry name" value="7tmA_FMRFamide_R-like"/>
    <property type="match status" value="1"/>
</dbReference>
<name>E3LU83_CAERE</name>
<evidence type="ECO:0000256" key="3">
    <source>
        <dbReference type="ARBA" id="ARBA00022989"/>
    </source>
</evidence>
<evidence type="ECO:0000256" key="5">
    <source>
        <dbReference type="SAM" id="MobiDB-lite"/>
    </source>
</evidence>
<dbReference type="GO" id="GO:0008528">
    <property type="term" value="F:G protein-coupled peptide receptor activity"/>
    <property type="evidence" value="ECO:0007669"/>
    <property type="project" value="InterPro"/>
</dbReference>
<dbReference type="EMBL" id="DS268415">
    <property type="protein sequence ID" value="EFP11333.1"/>
    <property type="molecule type" value="Genomic_DNA"/>
</dbReference>
<reference evidence="8" key="1">
    <citation type="submission" date="2007-07" db="EMBL/GenBank/DDBJ databases">
        <title>PCAP assembly of the Caenorhabditis remanei genome.</title>
        <authorList>
            <consortium name="The Caenorhabditis remanei Sequencing Consortium"/>
            <person name="Wilson R.K."/>
        </authorList>
    </citation>
    <scope>NUCLEOTIDE SEQUENCE [LARGE SCALE GENOMIC DNA]</scope>
    <source>
        <strain evidence="8">PB4641</strain>
    </source>
</reference>
<proteinExistence type="predicted"/>
<evidence type="ECO:0000256" key="6">
    <source>
        <dbReference type="SAM" id="Phobius"/>
    </source>
</evidence>
<dbReference type="SUPFAM" id="SSF81321">
    <property type="entry name" value="Family A G protein-coupled receptor-like"/>
    <property type="match status" value="1"/>
</dbReference>
<dbReference type="STRING" id="31234.E3LU83"/>
<accession>E3LU83</accession>
<feature type="transmembrane region" description="Helical" evidence="6">
    <location>
        <begin position="111"/>
        <end position="135"/>
    </location>
</feature>
<dbReference type="InterPro" id="IPR000276">
    <property type="entry name" value="GPCR_Rhodpsn"/>
</dbReference>
<evidence type="ECO:0000256" key="4">
    <source>
        <dbReference type="ARBA" id="ARBA00023136"/>
    </source>
</evidence>
<feature type="transmembrane region" description="Helical" evidence="6">
    <location>
        <begin position="69"/>
        <end position="91"/>
    </location>
</feature>
<feature type="transmembrane region" description="Helical" evidence="6">
    <location>
        <begin position="34"/>
        <end position="57"/>
    </location>
</feature>
<feature type="region of interest" description="Disordered" evidence="5">
    <location>
        <begin position="396"/>
        <end position="429"/>
    </location>
</feature>
<feature type="domain" description="G-protein coupled receptors family 1 profile" evidence="7">
    <location>
        <begin position="49"/>
        <end position="345"/>
    </location>
</feature>
<dbReference type="PROSITE" id="PS50262">
    <property type="entry name" value="G_PROTEIN_RECEP_F1_2"/>
    <property type="match status" value="1"/>
</dbReference>
<dbReference type="Pfam" id="PF10324">
    <property type="entry name" value="7TM_GPCR_Srw"/>
    <property type="match status" value="1"/>
</dbReference>
<evidence type="ECO:0000313" key="8">
    <source>
        <dbReference type="EMBL" id="EFP11333.1"/>
    </source>
</evidence>
<feature type="transmembrane region" description="Helical" evidence="6">
    <location>
        <begin position="155"/>
        <end position="176"/>
    </location>
</feature>
<dbReference type="CTD" id="9810639"/>
<dbReference type="HOGENOM" id="CLU_009579_24_4_1"/>
<evidence type="ECO:0000313" key="11">
    <source>
        <dbReference type="Proteomes" id="UP000483820"/>
    </source>
</evidence>
<dbReference type="InterPro" id="IPR053219">
    <property type="entry name" value="GPCR_Dmsr-1"/>
</dbReference>
<dbReference type="RefSeq" id="XP_003112812.1">
    <property type="nucleotide sequence ID" value="XM_003112764.1"/>
</dbReference>
<dbReference type="InterPro" id="IPR017452">
    <property type="entry name" value="GPCR_Rhodpsn_7TM"/>
</dbReference>
<dbReference type="OrthoDB" id="5864054at2759"/>
<keyword evidence="3 6" id="KW-1133">Transmembrane helix</keyword>
<evidence type="ECO:0000313" key="9">
    <source>
        <dbReference type="EMBL" id="KAF1751181.1"/>
    </source>
</evidence>
<dbReference type="AlphaFoldDB" id="E3LU83"/>
<dbReference type="Gene3D" id="1.20.1070.10">
    <property type="entry name" value="Rhodopsin 7-helix transmembrane proteins"/>
    <property type="match status" value="1"/>
</dbReference>
<comment type="subcellular location">
    <subcellularLocation>
        <location evidence="1">Membrane</location>
    </subcellularLocation>
</comment>
<evidence type="ECO:0000313" key="10">
    <source>
        <dbReference type="Proteomes" id="UP000008281"/>
    </source>
</evidence>
<organism evidence="10">
    <name type="scientific">Caenorhabditis remanei</name>
    <name type="common">Caenorhabditis vulgaris</name>
    <dbReference type="NCBI Taxonomy" id="31234"/>
    <lineage>
        <taxon>Eukaryota</taxon>
        <taxon>Metazoa</taxon>
        <taxon>Ecdysozoa</taxon>
        <taxon>Nematoda</taxon>
        <taxon>Chromadorea</taxon>
        <taxon>Rhabditida</taxon>
        <taxon>Rhabditina</taxon>
        <taxon>Rhabditomorpha</taxon>
        <taxon>Rhabditoidea</taxon>
        <taxon>Rhabditidae</taxon>
        <taxon>Peloderinae</taxon>
        <taxon>Caenorhabditis</taxon>
    </lineage>
</organism>
<keyword evidence="2 6" id="KW-0812">Transmembrane</keyword>